<protein>
    <recommendedName>
        <fullName evidence="12">Protease HtpX homolog</fullName>
        <ecNumber evidence="12">3.4.24.-</ecNumber>
    </recommendedName>
</protein>
<gene>
    <name evidence="12" type="primary">htpX</name>
    <name evidence="14" type="ORF">A2943_02595</name>
</gene>
<feature type="transmembrane region" description="Helical" evidence="12">
    <location>
        <begin position="153"/>
        <end position="173"/>
    </location>
</feature>
<dbReference type="GO" id="GO:0004222">
    <property type="term" value="F:metalloendopeptidase activity"/>
    <property type="evidence" value="ECO:0007669"/>
    <property type="project" value="UniProtKB-UniRule"/>
</dbReference>
<evidence type="ECO:0000256" key="11">
    <source>
        <dbReference type="ARBA" id="ARBA00023136"/>
    </source>
</evidence>
<name>A0A1F4XGJ4_9BACT</name>
<keyword evidence="3 12" id="KW-1003">Cell membrane</keyword>
<keyword evidence="5 12" id="KW-0812">Transmembrane</keyword>
<accession>A0A1F4XGJ4</accession>
<keyword evidence="8 12" id="KW-0862">Zinc</keyword>
<feature type="active site" evidence="12">
    <location>
        <position position="144"/>
    </location>
</feature>
<evidence type="ECO:0000256" key="5">
    <source>
        <dbReference type="ARBA" id="ARBA00022692"/>
    </source>
</evidence>
<dbReference type="GO" id="GO:0006508">
    <property type="term" value="P:proteolysis"/>
    <property type="evidence" value="ECO:0007669"/>
    <property type="project" value="UniProtKB-KW"/>
</dbReference>
<dbReference type="Gene3D" id="3.30.2010.10">
    <property type="entry name" value="Metalloproteases ('zincins'), catalytic domain"/>
    <property type="match status" value="1"/>
</dbReference>
<dbReference type="STRING" id="1797243.A2943_02595"/>
<dbReference type="EC" id="3.4.24.-" evidence="12"/>
<evidence type="ECO:0000313" key="14">
    <source>
        <dbReference type="EMBL" id="OGC80750.1"/>
    </source>
</evidence>
<feature type="binding site" evidence="12">
    <location>
        <position position="143"/>
    </location>
    <ligand>
        <name>Zn(2+)</name>
        <dbReference type="ChEBI" id="CHEBI:29105"/>
        <note>catalytic</note>
    </ligand>
</feature>
<keyword evidence="6 12" id="KW-0479">Metal-binding</keyword>
<dbReference type="CDD" id="cd07340">
    <property type="entry name" value="M48B_Htpx_like"/>
    <property type="match status" value="1"/>
</dbReference>
<evidence type="ECO:0000256" key="2">
    <source>
        <dbReference type="ARBA" id="ARBA00009779"/>
    </source>
</evidence>
<evidence type="ECO:0000256" key="8">
    <source>
        <dbReference type="ARBA" id="ARBA00022833"/>
    </source>
</evidence>
<organism evidence="14 15">
    <name type="scientific">Candidatus Adlerbacteria bacterium RIFCSPLOWO2_01_FULL_51_16</name>
    <dbReference type="NCBI Taxonomy" id="1797243"/>
    <lineage>
        <taxon>Bacteria</taxon>
        <taxon>Candidatus Adleribacteriota</taxon>
    </lineage>
</organism>
<dbReference type="Pfam" id="PF01435">
    <property type="entry name" value="Peptidase_M48"/>
    <property type="match status" value="1"/>
</dbReference>
<keyword evidence="11 12" id="KW-0472">Membrane</keyword>
<dbReference type="PANTHER" id="PTHR43221">
    <property type="entry name" value="PROTEASE HTPX"/>
    <property type="match status" value="1"/>
</dbReference>
<dbReference type="EMBL" id="MEWX01000014">
    <property type="protein sequence ID" value="OGC80750.1"/>
    <property type="molecule type" value="Genomic_DNA"/>
</dbReference>
<evidence type="ECO:0000256" key="3">
    <source>
        <dbReference type="ARBA" id="ARBA00022475"/>
    </source>
</evidence>
<dbReference type="InterPro" id="IPR001915">
    <property type="entry name" value="Peptidase_M48"/>
</dbReference>
<comment type="cofactor">
    <cofactor evidence="12">
        <name>Zn(2+)</name>
        <dbReference type="ChEBI" id="CHEBI:29105"/>
    </cofactor>
    <text evidence="12">Binds 1 zinc ion per subunit.</text>
</comment>
<keyword evidence="9 12" id="KW-1133">Transmembrane helix</keyword>
<feature type="transmembrane region" description="Helical" evidence="12">
    <location>
        <begin position="12"/>
        <end position="36"/>
    </location>
</feature>
<evidence type="ECO:0000256" key="9">
    <source>
        <dbReference type="ARBA" id="ARBA00022989"/>
    </source>
</evidence>
<dbReference type="GO" id="GO:0005886">
    <property type="term" value="C:plasma membrane"/>
    <property type="evidence" value="ECO:0007669"/>
    <property type="project" value="UniProtKB-SubCell"/>
</dbReference>
<feature type="transmembrane region" description="Helical" evidence="12">
    <location>
        <begin position="193"/>
        <end position="212"/>
    </location>
</feature>
<evidence type="ECO:0000256" key="12">
    <source>
        <dbReference type="HAMAP-Rule" id="MF_00188"/>
    </source>
</evidence>
<keyword evidence="7 12" id="KW-0378">Hydrolase</keyword>
<feature type="domain" description="Peptidase M48" evidence="13">
    <location>
        <begin position="78"/>
        <end position="294"/>
    </location>
</feature>
<feature type="binding site" evidence="12">
    <location>
        <position position="221"/>
    </location>
    <ligand>
        <name>Zn(2+)</name>
        <dbReference type="ChEBI" id="CHEBI:29105"/>
        <note>catalytic</note>
    </ligand>
</feature>
<evidence type="ECO:0000256" key="1">
    <source>
        <dbReference type="ARBA" id="ARBA00004651"/>
    </source>
</evidence>
<evidence type="ECO:0000256" key="10">
    <source>
        <dbReference type="ARBA" id="ARBA00023049"/>
    </source>
</evidence>
<dbReference type="InterPro" id="IPR050083">
    <property type="entry name" value="HtpX_protease"/>
</dbReference>
<dbReference type="PANTHER" id="PTHR43221:SF1">
    <property type="entry name" value="PROTEASE HTPX"/>
    <property type="match status" value="1"/>
</dbReference>
<evidence type="ECO:0000259" key="13">
    <source>
        <dbReference type="Pfam" id="PF01435"/>
    </source>
</evidence>
<sequence>MATLYTHKDQNIAKTWVLMALFFVVVMAIGWAVSYYFDNPGILVFAVMFALVMNVGSYWWSDKLVVAMAGAKPASETEFAKLHNLVENLAITAGLPKPRIYIIADPAPNAFATGRNATHAVVAVTTGLLGMLEHNELEGVIAHELSHIGNRDMLLSTVAVVLVGFVTLVSDFFLRNSLWGGRRDNGDGRANAILAIIAIALIVLAPIVAILLQLAISRKREFLADASGALLTRYPEGLANALRKIGAYQAPMRRANNATAHLYISNPFGPRAAMSGLAKLFMTHPPVEERIKALIGNR</sequence>
<keyword evidence="4 12" id="KW-0645">Protease</keyword>
<comment type="caution">
    <text evidence="14">The sequence shown here is derived from an EMBL/GenBank/DDBJ whole genome shotgun (WGS) entry which is preliminary data.</text>
</comment>
<dbReference type="HAMAP" id="MF_00188">
    <property type="entry name" value="Pept_M48_protease_HtpX"/>
    <property type="match status" value="1"/>
</dbReference>
<comment type="subcellular location">
    <subcellularLocation>
        <location evidence="1 12">Cell membrane</location>
        <topology evidence="1 12">Multi-pass membrane protein</topology>
    </subcellularLocation>
</comment>
<dbReference type="GO" id="GO:0008270">
    <property type="term" value="F:zinc ion binding"/>
    <property type="evidence" value="ECO:0007669"/>
    <property type="project" value="UniProtKB-UniRule"/>
</dbReference>
<feature type="transmembrane region" description="Helical" evidence="12">
    <location>
        <begin position="42"/>
        <end position="60"/>
    </location>
</feature>
<evidence type="ECO:0000313" key="15">
    <source>
        <dbReference type="Proteomes" id="UP000176185"/>
    </source>
</evidence>
<dbReference type="AlphaFoldDB" id="A0A1F4XGJ4"/>
<evidence type="ECO:0000256" key="4">
    <source>
        <dbReference type="ARBA" id="ARBA00022670"/>
    </source>
</evidence>
<dbReference type="InterPro" id="IPR022919">
    <property type="entry name" value="Pept_M48_protease_HtpX"/>
</dbReference>
<evidence type="ECO:0000256" key="6">
    <source>
        <dbReference type="ARBA" id="ARBA00022723"/>
    </source>
</evidence>
<proteinExistence type="inferred from homology"/>
<dbReference type="Proteomes" id="UP000176185">
    <property type="component" value="Unassembled WGS sequence"/>
</dbReference>
<feature type="binding site" evidence="12">
    <location>
        <position position="147"/>
    </location>
    <ligand>
        <name>Zn(2+)</name>
        <dbReference type="ChEBI" id="CHEBI:29105"/>
        <note>catalytic</note>
    </ligand>
</feature>
<reference evidence="14 15" key="1">
    <citation type="journal article" date="2016" name="Nat. Commun.">
        <title>Thousands of microbial genomes shed light on interconnected biogeochemical processes in an aquifer system.</title>
        <authorList>
            <person name="Anantharaman K."/>
            <person name="Brown C.T."/>
            <person name="Hug L.A."/>
            <person name="Sharon I."/>
            <person name="Castelle C.J."/>
            <person name="Probst A.J."/>
            <person name="Thomas B.C."/>
            <person name="Singh A."/>
            <person name="Wilkins M.J."/>
            <person name="Karaoz U."/>
            <person name="Brodie E.L."/>
            <person name="Williams K.H."/>
            <person name="Hubbard S.S."/>
            <person name="Banfield J.F."/>
        </authorList>
    </citation>
    <scope>NUCLEOTIDE SEQUENCE [LARGE SCALE GENOMIC DNA]</scope>
</reference>
<keyword evidence="10 12" id="KW-0482">Metalloprotease</keyword>
<comment type="similarity">
    <text evidence="2 12">Belongs to the peptidase M48B family.</text>
</comment>
<evidence type="ECO:0000256" key="7">
    <source>
        <dbReference type="ARBA" id="ARBA00022801"/>
    </source>
</evidence>